<dbReference type="EMBL" id="WBJX01000006">
    <property type="protein sequence ID" value="KAB1636412.1"/>
    <property type="molecule type" value="Genomic_DNA"/>
</dbReference>
<dbReference type="InterPro" id="IPR054262">
    <property type="entry name" value="DUF6993"/>
</dbReference>
<gene>
    <name evidence="3" type="ORF">F8O03_15790</name>
</gene>
<feature type="signal peptide" evidence="1">
    <location>
        <begin position="1"/>
        <end position="26"/>
    </location>
</feature>
<evidence type="ECO:0000313" key="3">
    <source>
        <dbReference type="EMBL" id="KAB1636412.1"/>
    </source>
</evidence>
<feature type="chain" id="PRO_5029718893" description="DUF6993 domain-containing protein" evidence="1">
    <location>
        <begin position="27"/>
        <end position="151"/>
    </location>
</feature>
<name>A0A7J5AY47_9MICO</name>
<dbReference type="AlphaFoldDB" id="A0A7J5AY47"/>
<organism evidence="3 4">
    <name type="scientific">Pseudoclavibacter terrae</name>
    <dbReference type="NCBI Taxonomy" id="1530195"/>
    <lineage>
        <taxon>Bacteria</taxon>
        <taxon>Bacillati</taxon>
        <taxon>Actinomycetota</taxon>
        <taxon>Actinomycetes</taxon>
        <taxon>Micrococcales</taxon>
        <taxon>Microbacteriaceae</taxon>
        <taxon>Pseudoclavibacter</taxon>
    </lineage>
</organism>
<evidence type="ECO:0000259" key="2">
    <source>
        <dbReference type="Pfam" id="PF22504"/>
    </source>
</evidence>
<comment type="caution">
    <text evidence="3">The sequence shown here is derived from an EMBL/GenBank/DDBJ whole genome shotgun (WGS) entry which is preliminary data.</text>
</comment>
<dbReference type="PROSITE" id="PS51257">
    <property type="entry name" value="PROKAR_LIPOPROTEIN"/>
    <property type="match status" value="1"/>
</dbReference>
<accession>A0A7J5AY47</accession>
<proteinExistence type="predicted"/>
<dbReference type="OrthoDB" id="5125712at2"/>
<dbReference type="RefSeq" id="WP_151424719.1">
    <property type="nucleotide sequence ID" value="NZ_WBJX01000006.1"/>
</dbReference>
<dbReference type="Pfam" id="PF22504">
    <property type="entry name" value="DUF6993"/>
    <property type="match status" value="1"/>
</dbReference>
<keyword evidence="4" id="KW-1185">Reference proteome</keyword>
<evidence type="ECO:0000313" key="4">
    <source>
        <dbReference type="Proteomes" id="UP000490386"/>
    </source>
</evidence>
<dbReference type="Proteomes" id="UP000490386">
    <property type="component" value="Unassembled WGS sequence"/>
</dbReference>
<evidence type="ECO:0000256" key="1">
    <source>
        <dbReference type="SAM" id="SignalP"/>
    </source>
</evidence>
<protein>
    <recommendedName>
        <fullName evidence="2">DUF6993 domain-containing protein</fullName>
    </recommendedName>
</protein>
<feature type="domain" description="DUF6993" evidence="2">
    <location>
        <begin position="65"/>
        <end position="144"/>
    </location>
</feature>
<sequence length="151" mass="15503">MRSSRLFAPVALVAALALAGCSSEEAQPPAETTAAAAPTQAAPAAFVPGGTASDNKPIFDETNLQTIATNGSASSVEFVDALAGIGFDKAAMEVTFDRTNVDLEADYIIVSVKIGEECLVGQRGPRGYTSDIVAPVSTGKCLIGLTQPITW</sequence>
<reference evidence="3 4" key="1">
    <citation type="submission" date="2019-09" db="EMBL/GenBank/DDBJ databases">
        <title>Phylogeny of genus Pseudoclavibacter and closely related genus.</title>
        <authorList>
            <person name="Li Y."/>
        </authorList>
    </citation>
    <scope>NUCLEOTIDE SEQUENCE [LARGE SCALE GENOMIC DNA]</scope>
    <source>
        <strain evidence="3 4">THG-MD12</strain>
    </source>
</reference>
<keyword evidence="1" id="KW-0732">Signal</keyword>